<dbReference type="Pfam" id="PF20720">
    <property type="entry name" value="nSTAND3"/>
    <property type="match status" value="1"/>
</dbReference>
<evidence type="ECO:0000259" key="5">
    <source>
        <dbReference type="PROSITE" id="PS50209"/>
    </source>
</evidence>
<dbReference type="InterPro" id="IPR036770">
    <property type="entry name" value="Ankyrin_rpt-contain_sf"/>
</dbReference>
<dbReference type="InterPro" id="IPR002110">
    <property type="entry name" value="Ankyrin_rpt"/>
</dbReference>
<dbReference type="InterPro" id="IPR027417">
    <property type="entry name" value="P-loop_NTPase"/>
</dbReference>
<dbReference type="AlphaFoldDB" id="A0A8B6DAQ8"/>
<evidence type="ECO:0000256" key="4">
    <source>
        <dbReference type="SAM" id="Phobius"/>
    </source>
</evidence>
<feature type="repeat" description="ANK" evidence="3">
    <location>
        <begin position="1020"/>
        <end position="1052"/>
    </location>
</feature>
<dbReference type="InterPro" id="IPR001315">
    <property type="entry name" value="CARD"/>
</dbReference>
<reference evidence="6" key="1">
    <citation type="submission" date="2018-11" db="EMBL/GenBank/DDBJ databases">
        <authorList>
            <person name="Alioto T."/>
            <person name="Alioto T."/>
        </authorList>
    </citation>
    <scope>NUCLEOTIDE SEQUENCE</scope>
</reference>
<comment type="caution">
    <text evidence="6">The sequence shown here is derived from an EMBL/GenBank/DDBJ whole genome shotgun (WGS) entry which is preliminary data.</text>
</comment>
<dbReference type="OrthoDB" id="2157354at2759"/>
<dbReference type="Pfam" id="PF12796">
    <property type="entry name" value="Ank_2"/>
    <property type="match status" value="2"/>
</dbReference>
<feature type="repeat" description="ANK" evidence="3">
    <location>
        <begin position="954"/>
        <end position="986"/>
    </location>
</feature>
<organism evidence="6 7">
    <name type="scientific">Mytilus galloprovincialis</name>
    <name type="common">Mediterranean mussel</name>
    <dbReference type="NCBI Taxonomy" id="29158"/>
    <lineage>
        <taxon>Eukaryota</taxon>
        <taxon>Metazoa</taxon>
        <taxon>Spiralia</taxon>
        <taxon>Lophotrochozoa</taxon>
        <taxon>Mollusca</taxon>
        <taxon>Bivalvia</taxon>
        <taxon>Autobranchia</taxon>
        <taxon>Pteriomorphia</taxon>
        <taxon>Mytilida</taxon>
        <taxon>Mytiloidea</taxon>
        <taxon>Mytilidae</taxon>
        <taxon>Mytilinae</taxon>
        <taxon>Mytilus</taxon>
    </lineage>
</organism>
<evidence type="ECO:0000313" key="6">
    <source>
        <dbReference type="EMBL" id="VDI16500.1"/>
    </source>
</evidence>
<dbReference type="InterPro" id="IPR011029">
    <property type="entry name" value="DEATH-like_dom_sf"/>
</dbReference>
<dbReference type="SUPFAM" id="SSF52540">
    <property type="entry name" value="P-loop containing nucleoside triphosphate hydrolases"/>
    <property type="match status" value="1"/>
</dbReference>
<protein>
    <recommendedName>
        <fullName evidence="5">CARD domain-containing protein</fullName>
    </recommendedName>
</protein>
<feature type="repeat" description="ANK" evidence="3">
    <location>
        <begin position="1098"/>
        <end position="1130"/>
    </location>
</feature>
<keyword evidence="4" id="KW-0812">Transmembrane</keyword>
<dbReference type="PANTHER" id="PTHR24198">
    <property type="entry name" value="ANKYRIN REPEAT AND PROTEIN KINASE DOMAIN-CONTAINING PROTEIN"/>
    <property type="match status" value="1"/>
</dbReference>
<feature type="domain" description="CARD" evidence="5">
    <location>
        <begin position="178"/>
        <end position="235"/>
    </location>
</feature>
<dbReference type="Pfam" id="PF00619">
    <property type="entry name" value="CARD"/>
    <property type="match status" value="2"/>
</dbReference>
<dbReference type="SUPFAM" id="SSF47986">
    <property type="entry name" value="DEATH domain"/>
    <property type="match status" value="2"/>
</dbReference>
<name>A0A8B6DAQ8_MYTGA</name>
<dbReference type="Gene3D" id="1.10.533.10">
    <property type="entry name" value="Death Domain, Fas"/>
    <property type="match status" value="2"/>
</dbReference>
<accession>A0A8B6DAQ8</accession>
<keyword evidence="4" id="KW-0472">Membrane</keyword>
<dbReference type="PANTHER" id="PTHR24198:SF165">
    <property type="entry name" value="ANKYRIN REPEAT-CONTAINING PROTEIN-RELATED"/>
    <property type="match status" value="1"/>
</dbReference>
<dbReference type="PROSITE" id="PS50297">
    <property type="entry name" value="ANK_REP_REGION"/>
    <property type="match status" value="5"/>
</dbReference>
<keyword evidence="1" id="KW-0677">Repeat</keyword>
<feature type="repeat" description="ANK" evidence="3">
    <location>
        <begin position="1053"/>
        <end position="1097"/>
    </location>
</feature>
<evidence type="ECO:0000256" key="2">
    <source>
        <dbReference type="ARBA" id="ARBA00023043"/>
    </source>
</evidence>
<feature type="domain" description="CARD" evidence="5">
    <location>
        <begin position="90"/>
        <end position="156"/>
    </location>
</feature>
<keyword evidence="2 3" id="KW-0040">ANK repeat</keyword>
<evidence type="ECO:0000256" key="3">
    <source>
        <dbReference type="PROSITE-ProRule" id="PRU00023"/>
    </source>
</evidence>
<feature type="repeat" description="ANK" evidence="3">
    <location>
        <begin position="1131"/>
        <end position="1163"/>
    </location>
</feature>
<evidence type="ECO:0000256" key="1">
    <source>
        <dbReference type="ARBA" id="ARBA00022737"/>
    </source>
</evidence>
<sequence>MAFRKDKKQRQHYLNIVYVLFQKVPQVLEKYIKKKHNIELLEAIEKTEDDLKKVLTVDEWSHIFHIRRLSKHQLYPYYDIILSNTKLDTGVVDYLITQGVLTLEDSDEVSKCANQTKKNKFILDRIMHQSENACDHFLKAVQREHEHFAEIFKTTNTQEVYLVKREESKEIGYNMIRIKKNYEMLVREMSNVPSIIDHLVTVEVLNTDDMEEISSIAVQSDRNRKLVSKIRTAKGYSEFIVALHADSVGTHLADIIESTPITEADIALFKPSPHNQSLGTNLGLSIMTSVCAAIDQVKIPKSEPIKEDKRIQADLKRLAVYMNIVIEEEEINETKYKKLASELNNVRKESITRQIRRVFEEKIPKNVKERHNALINEWKQNNEVFYVTHSTRKIMKIVKEKSKTTIVGSPGSGKTSISRHVALELKQKEGYTIIPVDNIKEILAYGDVNSRQVFVHDDILGVYGVDVIKENKLDSRYQAINNLLKTSGSKLIMTCRKTVFNSVKYTASLVTENVFDVDGEDNKLTREDKKGILKTHCSKNNVIRDKYDSLSLESACFLFPLLCELFANQKKYQQIGSRFFTHPYECLKDQLKKLQERSRRQKGQTEGYYYAALVMCMTNGGKLSEDNFPDPVIKEDVFEHCELDKGTSKLSILNALEQLEGTYTVKLGKQLSFIHDTLFEVIAYHHGTKHPNQILKYLSTSYISNMVSVQEAHDGLCIVLQEPDYHLLAERMYQDIQSMELNHVFRNAALKHTAFFEVFKQMLQHKPYYEIKNLFFHNQDERNCKYIIDQGENLLIESNIKDEFLTTSLTRSQDILMNKLIKKDNSVTYHIRVLSWVVFYGHKLLLRYLLELASKHSDSPCKLFGETTIEQTRLLTLGCCSGDLDTLEMVLKFVKPECLNATMLHTNEDSETKEKNKHRCKTPLTAACLHVGISPICISKLVEMKSDLHKTDESGHVPIFNAAFSDNRDVLKILLDAKADINYGNKGNSSPLFTATSLNHLNAVQILIEFGASVNIGKIDNTTPLFRATERGNIEIARFLIEKGAIVNLCDNFQRSPLHGASTQGFRNIDYKVIQEQQCQVVKLLLNNGARVNATDRFNRSPLFLACQKGYYELAHVLLQHSADPNIVDSSNRSPHFVASQNEHTNIVDLLLNNGADRNIIPTWRYQLQRNHLARSSCISIIVIAVLVLAYAIFR</sequence>
<evidence type="ECO:0000313" key="7">
    <source>
        <dbReference type="Proteomes" id="UP000596742"/>
    </source>
</evidence>
<feature type="transmembrane region" description="Helical" evidence="4">
    <location>
        <begin position="1173"/>
        <end position="1194"/>
    </location>
</feature>
<proteinExistence type="predicted"/>
<gene>
    <name evidence="6" type="ORF">MGAL_10B051926</name>
</gene>
<dbReference type="GO" id="GO:0042981">
    <property type="term" value="P:regulation of apoptotic process"/>
    <property type="evidence" value="ECO:0007669"/>
    <property type="project" value="InterPro"/>
</dbReference>
<keyword evidence="7" id="KW-1185">Reference proteome</keyword>
<dbReference type="Proteomes" id="UP000596742">
    <property type="component" value="Unassembled WGS sequence"/>
</dbReference>
<dbReference type="PROSITE" id="PS50088">
    <property type="entry name" value="ANK_REPEAT"/>
    <property type="match status" value="6"/>
</dbReference>
<dbReference type="PROSITE" id="PS50209">
    <property type="entry name" value="CARD"/>
    <property type="match status" value="2"/>
</dbReference>
<dbReference type="CDD" id="cd01671">
    <property type="entry name" value="CARD"/>
    <property type="match status" value="2"/>
</dbReference>
<keyword evidence="4" id="KW-1133">Transmembrane helix</keyword>
<dbReference type="Gene3D" id="1.25.40.20">
    <property type="entry name" value="Ankyrin repeat-containing domain"/>
    <property type="match status" value="1"/>
</dbReference>
<dbReference type="SUPFAM" id="SSF48403">
    <property type="entry name" value="Ankyrin repeat"/>
    <property type="match status" value="1"/>
</dbReference>
<feature type="repeat" description="ANK" evidence="3">
    <location>
        <begin position="987"/>
        <end position="1019"/>
    </location>
</feature>
<dbReference type="InterPro" id="IPR049050">
    <property type="entry name" value="nSTAND3"/>
</dbReference>
<dbReference type="SMART" id="SM00248">
    <property type="entry name" value="ANK"/>
    <property type="match status" value="8"/>
</dbReference>
<dbReference type="EMBL" id="UYJE01003092">
    <property type="protein sequence ID" value="VDI16500.1"/>
    <property type="molecule type" value="Genomic_DNA"/>
</dbReference>